<reference evidence="10 11" key="1">
    <citation type="submission" date="2018-06" db="EMBL/GenBank/DDBJ databases">
        <authorList>
            <consortium name="Pathogen Informatics"/>
            <person name="Doyle S."/>
        </authorList>
    </citation>
    <scope>NUCLEOTIDE SEQUENCE [LARGE SCALE GENOMIC DNA]</scope>
    <source>
        <strain evidence="10 11">NCTC11621</strain>
    </source>
</reference>
<feature type="transmembrane region" description="Helical" evidence="9">
    <location>
        <begin position="114"/>
        <end position="135"/>
    </location>
</feature>
<evidence type="ECO:0000256" key="7">
    <source>
        <dbReference type="ARBA" id="ARBA00022989"/>
    </source>
</evidence>
<organism evidence="10 11">
    <name type="scientific">Pasteurella canis</name>
    <dbReference type="NCBI Taxonomy" id="753"/>
    <lineage>
        <taxon>Bacteria</taxon>
        <taxon>Pseudomonadati</taxon>
        <taxon>Pseudomonadota</taxon>
        <taxon>Gammaproteobacteria</taxon>
        <taxon>Pasteurellales</taxon>
        <taxon>Pasteurellaceae</taxon>
        <taxon>Pasteurella</taxon>
    </lineage>
</organism>
<dbReference type="GO" id="GO:0005886">
    <property type="term" value="C:plasma membrane"/>
    <property type="evidence" value="ECO:0007669"/>
    <property type="project" value="UniProtKB-SubCell"/>
</dbReference>
<keyword evidence="2" id="KW-0813">Transport</keyword>
<comment type="subcellular location">
    <subcellularLocation>
        <location evidence="1">Cell inner membrane</location>
        <topology evidence="1">Multi-pass membrane protein</topology>
    </subcellularLocation>
</comment>
<feature type="transmembrane region" description="Helical" evidence="9">
    <location>
        <begin position="147"/>
        <end position="167"/>
    </location>
</feature>
<keyword evidence="6" id="KW-0029">Amino-acid transport</keyword>
<evidence type="ECO:0000256" key="4">
    <source>
        <dbReference type="ARBA" id="ARBA00022519"/>
    </source>
</evidence>
<dbReference type="AlphaFoldDB" id="A0A379ERY3"/>
<feature type="transmembrane region" description="Helical" evidence="9">
    <location>
        <begin position="214"/>
        <end position="236"/>
    </location>
</feature>
<dbReference type="EMBL" id="UGTV01000011">
    <property type="protein sequence ID" value="SUC05579.1"/>
    <property type="molecule type" value="Genomic_DNA"/>
</dbReference>
<dbReference type="GO" id="GO:0015173">
    <property type="term" value="F:aromatic amino acid transmembrane transporter activity"/>
    <property type="evidence" value="ECO:0007669"/>
    <property type="project" value="InterPro"/>
</dbReference>
<dbReference type="Pfam" id="PF03222">
    <property type="entry name" value="Trp_Tyr_perm"/>
    <property type="match status" value="1"/>
</dbReference>
<sequence>MLPKVTVNNLMAMPIDKALLLSASPIFFTSFGFHGSIPSLNHYLQGNVKALRFAILTGSTITLVFYIVWQFSTHGVLSQSHFLDILQQDPTLNGLVNASFQITGSTMLAQAVKIFSALALITSFLGVALGLFECIEDLLKRVFNISGNRMILGILTFLPPLLFAFFYPQGFVLALSYAGQMFAFYAVVLPVALVWKVRQIHPNLPYRVSGGTPVLVLVLILGVAITLIPFITRAGYLPQVVG</sequence>
<name>A0A379ERY3_9PAST</name>
<evidence type="ECO:0000256" key="5">
    <source>
        <dbReference type="ARBA" id="ARBA00022692"/>
    </source>
</evidence>
<feature type="transmembrane region" description="Helical" evidence="9">
    <location>
        <begin position="50"/>
        <end position="69"/>
    </location>
</feature>
<dbReference type="PANTHER" id="PTHR46997:SF2">
    <property type="entry name" value="TYROSINE-SPECIFIC TRANSPORT SYSTEM"/>
    <property type="match status" value="1"/>
</dbReference>
<gene>
    <name evidence="10" type="primary">tyrP2_3</name>
    <name evidence="10" type="ORF">NCTC11621_00151</name>
</gene>
<protein>
    <submittedName>
        <fullName evidence="10">Tyrosine-specific transport protein-2</fullName>
    </submittedName>
</protein>
<dbReference type="InterPro" id="IPR013059">
    <property type="entry name" value="Trp_tyr_transpt"/>
</dbReference>
<evidence type="ECO:0000256" key="8">
    <source>
        <dbReference type="ARBA" id="ARBA00023136"/>
    </source>
</evidence>
<keyword evidence="4" id="KW-0997">Cell inner membrane</keyword>
<dbReference type="PANTHER" id="PTHR46997">
    <property type="entry name" value="LOW AFFINITY TRYPTOPHAN PERMEASE-RELATED"/>
    <property type="match status" value="1"/>
</dbReference>
<accession>A0A379ERY3</accession>
<feature type="transmembrane region" description="Helical" evidence="9">
    <location>
        <begin position="173"/>
        <end position="194"/>
    </location>
</feature>
<evidence type="ECO:0000256" key="3">
    <source>
        <dbReference type="ARBA" id="ARBA00022475"/>
    </source>
</evidence>
<keyword evidence="5 9" id="KW-0812">Transmembrane</keyword>
<proteinExistence type="predicted"/>
<dbReference type="InterPro" id="IPR018227">
    <property type="entry name" value="Amino_acid_transport_2"/>
</dbReference>
<dbReference type="GO" id="GO:0003333">
    <property type="term" value="P:amino acid transmembrane transport"/>
    <property type="evidence" value="ECO:0007669"/>
    <property type="project" value="InterPro"/>
</dbReference>
<evidence type="ECO:0000313" key="10">
    <source>
        <dbReference type="EMBL" id="SUC05579.1"/>
    </source>
</evidence>
<feature type="transmembrane region" description="Helical" evidence="9">
    <location>
        <begin position="20"/>
        <end position="38"/>
    </location>
</feature>
<evidence type="ECO:0000256" key="6">
    <source>
        <dbReference type="ARBA" id="ARBA00022970"/>
    </source>
</evidence>
<evidence type="ECO:0000256" key="2">
    <source>
        <dbReference type="ARBA" id="ARBA00022448"/>
    </source>
</evidence>
<keyword evidence="3" id="KW-1003">Cell membrane</keyword>
<dbReference type="Proteomes" id="UP000254704">
    <property type="component" value="Unassembled WGS sequence"/>
</dbReference>
<evidence type="ECO:0000313" key="11">
    <source>
        <dbReference type="Proteomes" id="UP000254704"/>
    </source>
</evidence>
<evidence type="ECO:0000256" key="1">
    <source>
        <dbReference type="ARBA" id="ARBA00004429"/>
    </source>
</evidence>
<keyword evidence="7 9" id="KW-1133">Transmembrane helix</keyword>
<evidence type="ECO:0000256" key="9">
    <source>
        <dbReference type="SAM" id="Phobius"/>
    </source>
</evidence>
<keyword evidence="8 9" id="KW-0472">Membrane</keyword>